<feature type="non-terminal residue" evidence="1">
    <location>
        <position position="198"/>
    </location>
</feature>
<name>A0AAW0HN74_MYOGA</name>
<comment type="caution">
    <text evidence="1">The sequence shown here is derived from an EMBL/GenBank/DDBJ whole genome shotgun (WGS) entry which is preliminary data.</text>
</comment>
<accession>A0AAW0HN74</accession>
<reference evidence="1 2" key="1">
    <citation type="journal article" date="2023" name="bioRxiv">
        <title>Conserved and derived expression patterns and positive selection on dental genes reveal complex evolutionary context of ever-growing rodent molars.</title>
        <authorList>
            <person name="Calamari Z.T."/>
            <person name="Song A."/>
            <person name="Cohen E."/>
            <person name="Akter M."/>
            <person name="Roy R.D."/>
            <person name="Hallikas O."/>
            <person name="Christensen M.M."/>
            <person name="Li P."/>
            <person name="Marangoni P."/>
            <person name="Jernvall J."/>
            <person name="Klein O.D."/>
        </authorList>
    </citation>
    <scope>NUCLEOTIDE SEQUENCE [LARGE SCALE GENOMIC DNA]</scope>
    <source>
        <strain evidence="1">V071</strain>
    </source>
</reference>
<proteinExistence type="predicted"/>
<evidence type="ECO:0000313" key="1">
    <source>
        <dbReference type="EMBL" id="KAK7803129.1"/>
    </source>
</evidence>
<dbReference type="Proteomes" id="UP001488838">
    <property type="component" value="Unassembled WGS sequence"/>
</dbReference>
<protein>
    <submittedName>
        <fullName evidence="1">Uncharacterized protein</fullName>
    </submittedName>
</protein>
<sequence>MQNVSGGNESSEFVWVVRTLRLPRGRIQEPARSWRNSSGETAFQLMRAGTDSLVDDTSGSFQPSGEQNLALAFFNQDQASSGNSGTTDCQPLVNPASFYQIPALTRLMSHGTRGRPGKRIESITVQTTVAVPSDGRPLKLCLRLRPCHLGPGVEGNQVLYKLLIKVRTMSSSLNFSPGRDTCPDWRANVSGFCVLEQT</sequence>
<dbReference type="EMBL" id="JBBHLL010000431">
    <property type="protein sequence ID" value="KAK7803129.1"/>
    <property type="molecule type" value="Genomic_DNA"/>
</dbReference>
<gene>
    <name evidence="1" type="ORF">U0070_004168</name>
</gene>
<keyword evidence="2" id="KW-1185">Reference proteome</keyword>
<organism evidence="1 2">
    <name type="scientific">Myodes glareolus</name>
    <name type="common">Bank vole</name>
    <name type="synonym">Clethrionomys glareolus</name>
    <dbReference type="NCBI Taxonomy" id="447135"/>
    <lineage>
        <taxon>Eukaryota</taxon>
        <taxon>Metazoa</taxon>
        <taxon>Chordata</taxon>
        <taxon>Craniata</taxon>
        <taxon>Vertebrata</taxon>
        <taxon>Euteleostomi</taxon>
        <taxon>Mammalia</taxon>
        <taxon>Eutheria</taxon>
        <taxon>Euarchontoglires</taxon>
        <taxon>Glires</taxon>
        <taxon>Rodentia</taxon>
        <taxon>Myomorpha</taxon>
        <taxon>Muroidea</taxon>
        <taxon>Cricetidae</taxon>
        <taxon>Arvicolinae</taxon>
        <taxon>Myodes</taxon>
    </lineage>
</organism>
<evidence type="ECO:0000313" key="2">
    <source>
        <dbReference type="Proteomes" id="UP001488838"/>
    </source>
</evidence>
<dbReference type="AlphaFoldDB" id="A0AAW0HN74"/>